<accession>A0A2G6E875</accession>
<sequence length="67" mass="7569">MHSQLFRALHTSDYCETSKLILDIFFSIRAEFTGGVKVASIIVDLKVREVVLGESKSIFTTPEAKFF</sequence>
<organism evidence="1 2">
    <name type="scientific">candidate division KSB3 bacterium</name>
    <dbReference type="NCBI Taxonomy" id="2044937"/>
    <lineage>
        <taxon>Bacteria</taxon>
        <taxon>candidate division KSB3</taxon>
    </lineage>
</organism>
<dbReference type="AlphaFoldDB" id="A0A2G6E875"/>
<protein>
    <submittedName>
        <fullName evidence="1">Uncharacterized protein</fullName>
    </submittedName>
</protein>
<comment type="caution">
    <text evidence="1">The sequence shown here is derived from an EMBL/GenBank/DDBJ whole genome shotgun (WGS) entry which is preliminary data.</text>
</comment>
<name>A0A2G6E875_9BACT</name>
<proteinExistence type="predicted"/>
<dbReference type="Proteomes" id="UP000229740">
    <property type="component" value="Unassembled WGS sequence"/>
</dbReference>
<reference evidence="1 2" key="1">
    <citation type="submission" date="2017-10" db="EMBL/GenBank/DDBJ databases">
        <title>Novel microbial diversity and functional potential in the marine mammal oral microbiome.</title>
        <authorList>
            <person name="Dudek N.K."/>
            <person name="Sun C.L."/>
            <person name="Burstein D."/>
            <person name="Kantor R.S."/>
            <person name="Aliaga Goltsman D.S."/>
            <person name="Bik E.M."/>
            <person name="Thomas B.C."/>
            <person name="Banfield J.F."/>
            <person name="Relman D.A."/>
        </authorList>
    </citation>
    <scope>NUCLEOTIDE SEQUENCE [LARGE SCALE GENOMIC DNA]</scope>
    <source>
        <strain evidence="1">DOLZORAL124_49_17</strain>
    </source>
</reference>
<dbReference type="EMBL" id="PDPS01000023">
    <property type="protein sequence ID" value="PID58275.1"/>
    <property type="molecule type" value="Genomic_DNA"/>
</dbReference>
<evidence type="ECO:0000313" key="2">
    <source>
        <dbReference type="Proteomes" id="UP000229740"/>
    </source>
</evidence>
<gene>
    <name evidence="1" type="ORF">CSB45_04195</name>
</gene>
<evidence type="ECO:0000313" key="1">
    <source>
        <dbReference type="EMBL" id="PID58275.1"/>
    </source>
</evidence>